<sequence>MRIHRGRPSGAESACIARSGIRRTLSREAWDGRTDWLAALGEPDGDPALSAAGETMWFTDVVRTRRTRGRTRRPIR</sequence>
<protein>
    <submittedName>
        <fullName evidence="1">Uncharacterized protein</fullName>
    </submittedName>
</protein>
<organism evidence="1 2">
    <name type="scientific">Georgenia halophila</name>
    <dbReference type="NCBI Taxonomy" id="620889"/>
    <lineage>
        <taxon>Bacteria</taxon>
        <taxon>Bacillati</taxon>
        <taxon>Actinomycetota</taxon>
        <taxon>Actinomycetes</taxon>
        <taxon>Micrococcales</taxon>
        <taxon>Bogoriellaceae</taxon>
        <taxon>Georgenia</taxon>
    </lineage>
</organism>
<evidence type="ECO:0000313" key="2">
    <source>
        <dbReference type="Proteomes" id="UP001500622"/>
    </source>
</evidence>
<proteinExistence type="predicted"/>
<accession>A0ABP8L5C0</accession>
<evidence type="ECO:0000313" key="1">
    <source>
        <dbReference type="EMBL" id="GAA4422534.1"/>
    </source>
</evidence>
<name>A0ABP8L5C0_9MICO</name>
<keyword evidence="2" id="KW-1185">Reference proteome</keyword>
<dbReference type="Proteomes" id="UP001500622">
    <property type="component" value="Unassembled WGS sequence"/>
</dbReference>
<reference evidence="2" key="1">
    <citation type="journal article" date="2019" name="Int. J. Syst. Evol. Microbiol.">
        <title>The Global Catalogue of Microorganisms (GCM) 10K type strain sequencing project: providing services to taxonomists for standard genome sequencing and annotation.</title>
        <authorList>
            <consortium name="The Broad Institute Genomics Platform"/>
            <consortium name="The Broad Institute Genome Sequencing Center for Infectious Disease"/>
            <person name="Wu L."/>
            <person name="Ma J."/>
        </authorList>
    </citation>
    <scope>NUCLEOTIDE SEQUENCE [LARGE SCALE GENOMIC DNA]</scope>
    <source>
        <strain evidence="2">JCM 17810</strain>
    </source>
</reference>
<gene>
    <name evidence="1" type="ORF">GCM10023169_17120</name>
</gene>
<dbReference type="EMBL" id="BAABGN010000007">
    <property type="protein sequence ID" value="GAA4422534.1"/>
    <property type="molecule type" value="Genomic_DNA"/>
</dbReference>
<comment type="caution">
    <text evidence="1">The sequence shown here is derived from an EMBL/GenBank/DDBJ whole genome shotgun (WGS) entry which is preliminary data.</text>
</comment>